<dbReference type="EMBL" id="LR824006">
    <property type="protein sequence ID" value="CAD0195309.1"/>
    <property type="molecule type" value="Genomic_DNA"/>
</dbReference>
<sequence>MAVSNGYGSWCSREEAGSLSDQLLCSARALAVPPHTDAHTHRHLPLLFNLFHTYACLGLSEKHQLLRLKLLDIVLAVCMDESNTSMGKYQYPESAKIHQVVCALVRCCDVSARCGSAGAGEGAAPLPNPFAEPHAHAALPRPALSPAAADVLYNRTGTYMKKLTEECCGCDEGIRLLQFLCWEHAGWSRIALAELLWQMAYAYCHELRRHSDALTALLLLEDSWQTHRIHNVINGVQGVSEERPGLLETAARARGHYQKRAYACVKLLVGVMCRAPAAARAVRAHHDARRRWRTLLVWLQDELDRVTTASISHTYTLTGFMSYFFLKKIL</sequence>
<proteinExistence type="predicted"/>
<dbReference type="Pfam" id="PF12030">
    <property type="entry name" value="DUF3517"/>
    <property type="match status" value="1"/>
</dbReference>
<organism evidence="2 3">
    <name type="scientific">Chrysodeixis includens</name>
    <name type="common">Soybean looper</name>
    <name type="synonym">Pseudoplusia includens</name>
    <dbReference type="NCBI Taxonomy" id="689277"/>
    <lineage>
        <taxon>Eukaryota</taxon>
        <taxon>Metazoa</taxon>
        <taxon>Ecdysozoa</taxon>
        <taxon>Arthropoda</taxon>
        <taxon>Hexapoda</taxon>
        <taxon>Insecta</taxon>
        <taxon>Pterygota</taxon>
        <taxon>Neoptera</taxon>
        <taxon>Endopterygota</taxon>
        <taxon>Lepidoptera</taxon>
        <taxon>Glossata</taxon>
        <taxon>Ditrysia</taxon>
        <taxon>Noctuoidea</taxon>
        <taxon>Noctuidae</taxon>
        <taxon>Plusiinae</taxon>
        <taxon>Chrysodeixis</taxon>
    </lineage>
</organism>
<feature type="domain" description="DUF3517" evidence="1">
    <location>
        <begin position="15"/>
        <end position="282"/>
    </location>
</feature>
<evidence type="ECO:0000259" key="1">
    <source>
        <dbReference type="Pfam" id="PF12030"/>
    </source>
</evidence>
<gene>
    <name evidence="2" type="ORF">CINC_LOCUS9264</name>
</gene>
<dbReference type="AlphaFoldDB" id="A0A9N8PYI6"/>
<reference evidence="2" key="1">
    <citation type="submission" date="2021-12" db="EMBL/GenBank/DDBJ databases">
        <authorList>
            <person name="King R."/>
        </authorList>
    </citation>
    <scope>NUCLEOTIDE SEQUENCE</scope>
</reference>
<evidence type="ECO:0000313" key="2">
    <source>
        <dbReference type="EMBL" id="CAD0195309.1"/>
    </source>
</evidence>
<protein>
    <recommendedName>
        <fullName evidence="1">DUF3517 domain-containing protein</fullName>
    </recommendedName>
</protein>
<dbReference type="Proteomes" id="UP001154114">
    <property type="component" value="Chromosome 3"/>
</dbReference>
<evidence type="ECO:0000313" key="3">
    <source>
        <dbReference type="Proteomes" id="UP001154114"/>
    </source>
</evidence>
<dbReference type="OrthoDB" id="289038at2759"/>
<name>A0A9N8PYI6_CHRIL</name>
<accession>A0A9N8PYI6</accession>
<dbReference type="InterPro" id="IPR021905">
    <property type="entry name" value="DUF3517"/>
</dbReference>
<keyword evidence="3" id="KW-1185">Reference proteome</keyword>